<evidence type="ECO:0000256" key="1">
    <source>
        <dbReference type="ARBA" id="ARBA00005968"/>
    </source>
</evidence>
<dbReference type="AlphaFoldDB" id="A0ABD0QTZ2"/>
<comment type="similarity">
    <text evidence="1">Belongs to the transglutaminase superfamily. Transglutaminase family.</text>
</comment>
<dbReference type="SUPFAM" id="SSF81296">
    <property type="entry name" value="E set domains"/>
    <property type="match status" value="1"/>
</dbReference>
<accession>A0ABD0QTZ2</accession>
<organism evidence="3 4">
    <name type="scientific">Cirrhinus mrigala</name>
    <name type="common">Mrigala</name>
    <dbReference type="NCBI Taxonomy" id="683832"/>
    <lineage>
        <taxon>Eukaryota</taxon>
        <taxon>Metazoa</taxon>
        <taxon>Chordata</taxon>
        <taxon>Craniata</taxon>
        <taxon>Vertebrata</taxon>
        <taxon>Euteleostomi</taxon>
        <taxon>Actinopterygii</taxon>
        <taxon>Neopterygii</taxon>
        <taxon>Teleostei</taxon>
        <taxon>Ostariophysi</taxon>
        <taxon>Cypriniformes</taxon>
        <taxon>Cyprinidae</taxon>
        <taxon>Labeoninae</taxon>
        <taxon>Labeonini</taxon>
        <taxon>Cirrhinus</taxon>
    </lineage>
</organism>
<reference evidence="3 4" key="1">
    <citation type="submission" date="2024-05" db="EMBL/GenBank/DDBJ databases">
        <title>Genome sequencing and assembly of Indian major carp, Cirrhinus mrigala (Hamilton, 1822).</title>
        <authorList>
            <person name="Mohindra V."/>
            <person name="Chowdhury L.M."/>
            <person name="Lal K."/>
            <person name="Jena J.K."/>
        </authorList>
    </citation>
    <scope>NUCLEOTIDE SEQUENCE [LARGE SCALE GENOMIC DNA]</scope>
    <source>
        <strain evidence="3">CM1030</strain>
        <tissue evidence="3">Blood</tissue>
    </source>
</reference>
<feature type="non-terminal residue" evidence="3">
    <location>
        <position position="1"/>
    </location>
</feature>
<comment type="caution">
    <text evidence="3">The sequence shown here is derived from an EMBL/GenBank/DDBJ whole genome shotgun (WGS) entry which is preliminary data.</text>
</comment>
<dbReference type="EMBL" id="JAMKFB020000007">
    <property type="protein sequence ID" value="KAL0189683.1"/>
    <property type="molecule type" value="Genomic_DNA"/>
</dbReference>
<sequence length="83" mass="9393">KGTYIPVFPTKEPKSVWHGRIVETSENVVTMGITTSPECIVGKYMIYIGVVTPYGIRRTRRDPSTDVYILFNPWSPGLAFLPF</sequence>
<dbReference type="InterPro" id="IPR014756">
    <property type="entry name" value="Ig_E-set"/>
</dbReference>
<evidence type="ECO:0000313" key="4">
    <source>
        <dbReference type="Proteomes" id="UP001529510"/>
    </source>
</evidence>
<keyword evidence="4" id="KW-1185">Reference proteome</keyword>
<gene>
    <name evidence="3" type="ORF">M9458_016782</name>
</gene>
<name>A0ABD0QTZ2_CIRMR</name>
<dbReference type="Pfam" id="PF00868">
    <property type="entry name" value="Transglut_N"/>
    <property type="match status" value="1"/>
</dbReference>
<proteinExistence type="inferred from homology"/>
<dbReference type="Gene3D" id="2.60.40.10">
    <property type="entry name" value="Immunoglobulins"/>
    <property type="match status" value="1"/>
</dbReference>
<feature type="domain" description="Transglutaminase N-terminal" evidence="2">
    <location>
        <begin position="1"/>
        <end position="49"/>
    </location>
</feature>
<dbReference type="Proteomes" id="UP001529510">
    <property type="component" value="Unassembled WGS sequence"/>
</dbReference>
<evidence type="ECO:0000313" key="3">
    <source>
        <dbReference type="EMBL" id="KAL0189683.1"/>
    </source>
</evidence>
<evidence type="ECO:0000259" key="2">
    <source>
        <dbReference type="Pfam" id="PF00868"/>
    </source>
</evidence>
<dbReference type="GO" id="GO:0007399">
    <property type="term" value="P:nervous system development"/>
    <property type="evidence" value="ECO:0007669"/>
    <property type="project" value="UniProtKB-ARBA"/>
</dbReference>
<dbReference type="InterPro" id="IPR013783">
    <property type="entry name" value="Ig-like_fold"/>
</dbReference>
<dbReference type="InterPro" id="IPR001102">
    <property type="entry name" value="Transglutaminase_N"/>
</dbReference>
<protein>
    <recommendedName>
        <fullName evidence="2">Transglutaminase N-terminal domain-containing protein</fullName>
    </recommendedName>
</protein>